<evidence type="ECO:0000313" key="2">
    <source>
        <dbReference type="EMBL" id="RZB72573.1"/>
    </source>
</evidence>
<accession>A0A445HFW2</accession>
<protein>
    <submittedName>
        <fullName evidence="2">Uncharacterized protein</fullName>
    </submittedName>
</protein>
<dbReference type="Proteomes" id="UP000289340">
    <property type="component" value="Chromosome 13"/>
</dbReference>
<feature type="region of interest" description="Disordered" evidence="1">
    <location>
        <begin position="1"/>
        <end position="27"/>
    </location>
</feature>
<reference evidence="2 3" key="1">
    <citation type="submission" date="2018-09" db="EMBL/GenBank/DDBJ databases">
        <title>A high-quality reference genome of wild soybean provides a powerful tool to mine soybean genomes.</title>
        <authorList>
            <person name="Xie M."/>
            <person name="Chung C.Y.L."/>
            <person name="Li M.-W."/>
            <person name="Wong F.-L."/>
            <person name="Chan T.-F."/>
            <person name="Lam H.-M."/>
        </authorList>
    </citation>
    <scope>NUCLEOTIDE SEQUENCE [LARGE SCALE GENOMIC DNA]</scope>
    <source>
        <strain evidence="3">cv. W05</strain>
        <tissue evidence="2">Hypocotyl of etiolated seedlings</tissue>
    </source>
</reference>
<gene>
    <name evidence="2" type="ORF">D0Y65_036702</name>
</gene>
<name>A0A445HFW2_GLYSO</name>
<proteinExistence type="predicted"/>
<keyword evidence="3" id="KW-1185">Reference proteome</keyword>
<sequence length="73" mass="8204">MMKRSSIYKSTKKALQTVHTKSPSISTPTPMMESLKVVHKLEALIIVKEVCMNKVFKYIGFVTNTMVNGFPLA</sequence>
<feature type="compositionally biased region" description="Polar residues" evidence="1">
    <location>
        <begin position="7"/>
        <end position="27"/>
    </location>
</feature>
<dbReference type="AlphaFoldDB" id="A0A445HFW2"/>
<comment type="caution">
    <text evidence="2">The sequence shown here is derived from an EMBL/GenBank/DDBJ whole genome shotgun (WGS) entry which is preliminary data.</text>
</comment>
<dbReference type="EMBL" id="QZWG01000013">
    <property type="protein sequence ID" value="RZB72573.1"/>
    <property type="molecule type" value="Genomic_DNA"/>
</dbReference>
<evidence type="ECO:0000313" key="3">
    <source>
        <dbReference type="Proteomes" id="UP000289340"/>
    </source>
</evidence>
<evidence type="ECO:0000256" key="1">
    <source>
        <dbReference type="SAM" id="MobiDB-lite"/>
    </source>
</evidence>
<organism evidence="2 3">
    <name type="scientific">Glycine soja</name>
    <name type="common">Wild soybean</name>
    <dbReference type="NCBI Taxonomy" id="3848"/>
    <lineage>
        <taxon>Eukaryota</taxon>
        <taxon>Viridiplantae</taxon>
        <taxon>Streptophyta</taxon>
        <taxon>Embryophyta</taxon>
        <taxon>Tracheophyta</taxon>
        <taxon>Spermatophyta</taxon>
        <taxon>Magnoliopsida</taxon>
        <taxon>eudicotyledons</taxon>
        <taxon>Gunneridae</taxon>
        <taxon>Pentapetalae</taxon>
        <taxon>rosids</taxon>
        <taxon>fabids</taxon>
        <taxon>Fabales</taxon>
        <taxon>Fabaceae</taxon>
        <taxon>Papilionoideae</taxon>
        <taxon>50 kb inversion clade</taxon>
        <taxon>NPAAA clade</taxon>
        <taxon>indigoferoid/millettioid clade</taxon>
        <taxon>Phaseoleae</taxon>
        <taxon>Glycine</taxon>
        <taxon>Glycine subgen. Soja</taxon>
    </lineage>
</organism>